<dbReference type="AlphaFoldDB" id="A0A8H8YYC9"/>
<name>A0A8H8YYC9_9PROT</name>
<dbReference type="Proteomes" id="UP000601736">
    <property type="component" value="Unassembled WGS sequence"/>
</dbReference>
<accession>A0A8H8YYC9</accession>
<reference evidence="1" key="1">
    <citation type="submission" date="2021-02" db="EMBL/GenBank/DDBJ databases">
        <authorList>
            <person name="Han P."/>
        </authorList>
    </citation>
    <scope>NUCLEOTIDE SEQUENCE</scope>
    <source>
        <strain evidence="1">Nitrosomonas nitrosa 18-3D</strain>
    </source>
</reference>
<proteinExistence type="predicted"/>
<gene>
    <name evidence="1" type="ORF">NMYAN_130043</name>
</gene>
<organism evidence="1 2">
    <name type="scientific">Nitrosomonas nitrosa</name>
    <dbReference type="NCBI Taxonomy" id="52442"/>
    <lineage>
        <taxon>Bacteria</taxon>
        <taxon>Pseudomonadati</taxon>
        <taxon>Pseudomonadota</taxon>
        <taxon>Betaproteobacteria</taxon>
        <taxon>Nitrosomonadales</taxon>
        <taxon>Nitrosomonadaceae</taxon>
        <taxon>Nitrosomonas</taxon>
    </lineage>
</organism>
<protein>
    <submittedName>
        <fullName evidence="1">Uncharacterized protein</fullName>
    </submittedName>
</protein>
<evidence type="ECO:0000313" key="2">
    <source>
        <dbReference type="Proteomes" id="UP000601736"/>
    </source>
</evidence>
<comment type="caution">
    <text evidence="1">The sequence shown here is derived from an EMBL/GenBank/DDBJ whole genome shotgun (WGS) entry which is preliminary data.</text>
</comment>
<evidence type="ECO:0000313" key="1">
    <source>
        <dbReference type="EMBL" id="CAE6494268.1"/>
    </source>
</evidence>
<sequence length="66" mass="7377">MMGNTLLSPFFFSLGTHSHPSRAHLTDSPTHSPCVNNKATFALKLRNRKSIFKFKTNVSLISDNTL</sequence>
<dbReference type="EMBL" id="CAJNAP010000005">
    <property type="protein sequence ID" value="CAE6494268.1"/>
    <property type="molecule type" value="Genomic_DNA"/>
</dbReference>